<name>A0ABR3TP06_9PEZI</name>
<evidence type="ECO:0000313" key="2">
    <source>
        <dbReference type="Proteomes" id="UP001521184"/>
    </source>
</evidence>
<gene>
    <name evidence="1" type="ORF">SLS58_006107</name>
</gene>
<organism evidence="1 2">
    <name type="scientific">Diplodia intermedia</name>
    <dbReference type="NCBI Taxonomy" id="856260"/>
    <lineage>
        <taxon>Eukaryota</taxon>
        <taxon>Fungi</taxon>
        <taxon>Dikarya</taxon>
        <taxon>Ascomycota</taxon>
        <taxon>Pezizomycotina</taxon>
        <taxon>Dothideomycetes</taxon>
        <taxon>Dothideomycetes incertae sedis</taxon>
        <taxon>Botryosphaeriales</taxon>
        <taxon>Botryosphaeriaceae</taxon>
        <taxon>Diplodia</taxon>
    </lineage>
</organism>
<evidence type="ECO:0000313" key="1">
    <source>
        <dbReference type="EMBL" id="KAL1641406.1"/>
    </source>
</evidence>
<accession>A0ABR3TP06</accession>
<dbReference type="Proteomes" id="UP001521184">
    <property type="component" value="Unassembled WGS sequence"/>
</dbReference>
<proteinExistence type="predicted"/>
<protein>
    <recommendedName>
        <fullName evidence="3">F-box domain-containing protein</fullName>
    </recommendedName>
</protein>
<sequence length="213" mass="24344">MDIFTASLAGAKDAAPPTSGKSWRMVRLSTIDGARDRYGQRTWFHRVIRLRLGLQGEAFAYQGKALLYRTSSTTSPVVVMAPEPPIYKLPTEVLELILGETGDKEEHNKQCITSKRFRYIAQGLLFKKLTVWYHNIVPVTKLFVRRKDLAKSLQSLTVVFNQTGPPALLIESFVLIEDHGQGLQWLSQVFSKNEQLRDWDDGTAKVLLRRWRK</sequence>
<reference evidence="1 2" key="1">
    <citation type="journal article" date="2023" name="Plant Dis.">
        <title>First Report of Diplodia intermedia Causing Canker and Dieback Diseases on Apple Trees in Canada.</title>
        <authorList>
            <person name="Ellouze W."/>
            <person name="Ilyukhin E."/>
            <person name="Sulman M."/>
            <person name="Ali S."/>
        </authorList>
    </citation>
    <scope>NUCLEOTIDE SEQUENCE [LARGE SCALE GENOMIC DNA]</scope>
    <source>
        <strain evidence="1 2">M45-28</strain>
    </source>
</reference>
<dbReference type="EMBL" id="JAKEKT020000040">
    <property type="protein sequence ID" value="KAL1641406.1"/>
    <property type="molecule type" value="Genomic_DNA"/>
</dbReference>
<evidence type="ECO:0008006" key="3">
    <source>
        <dbReference type="Google" id="ProtNLM"/>
    </source>
</evidence>
<comment type="caution">
    <text evidence="1">The sequence shown here is derived from an EMBL/GenBank/DDBJ whole genome shotgun (WGS) entry which is preliminary data.</text>
</comment>
<keyword evidence="2" id="KW-1185">Reference proteome</keyword>